<reference evidence="2" key="1">
    <citation type="journal article" date="2019" name="Int. J. Syst. Evol. Microbiol.">
        <title>The Global Catalogue of Microorganisms (GCM) 10K type strain sequencing project: providing services to taxonomists for standard genome sequencing and annotation.</title>
        <authorList>
            <consortium name="The Broad Institute Genomics Platform"/>
            <consortium name="The Broad Institute Genome Sequencing Center for Infectious Disease"/>
            <person name="Wu L."/>
            <person name="Ma J."/>
        </authorList>
    </citation>
    <scope>NUCLEOTIDE SEQUENCE [LARGE SCALE GENOMIC DNA]</scope>
    <source>
        <strain evidence="2">CCUG 43117</strain>
    </source>
</reference>
<protein>
    <submittedName>
        <fullName evidence="1">Uncharacterized protein</fullName>
    </submittedName>
</protein>
<evidence type="ECO:0000313" key="1">
    <source>
        <dbReference type="EMBL" id="MFC5504000.1"/>
    </source>
</evidence>
<name>A0ABW0NV64_9HYPH</name>
<accession>A0ABW0NV64</accession>
<gene>
    <name evidence="1" type="ORF">ACFPN9_01870</name>
</gene>
<dbReference type="Proteomes" id="UP001596060">
    <property type="component" value="Unassembled WGS sequence"/>
</dbReference>
<proteinExistence type="predicted"/>
<dbReference type="RefSeq" id="WP_377815090.1">
    <property type="nucleotide sequence ID" value="NZ_JBHSLU010000004.1"/>
</dbReference>
<sequence>MNTPNRRDLLLSTIAIEPSLLPVIDDLAGLERLVPQAPSEIEGLAIFRNQLPGLLAVRGRADAHAGEVRSMISMIAREPDQVEAWIDVVNALTILANAANLTLLLLPVRSEDDGWAREEFGRYLLRHARRNGEGEDLALVQRAVGALPRRSAHLTPPAGAEEISEMITAMARRVGALQPRLVTTEPGAPAAYPLEQAESLKSYFAAAPHLAGLLDGVRHIFGLVDALRLGGDQPETTAHAIEGGLVLAYARLLRIALWPARDRQDVAAKISARDLVRSRDADPDRLGALWEIAFNQGETVAGQSCRFLNIAEQD</sequence>
<comment type="caution">
    <text evidence="1">The sequence shown here is derived from an EMBL/GenBank/DDBJ whole genome shotgun (WGS) entry which is preliminary data.</text>
</comment>
<dbReference type="EMBL" id="JBHSLU010000004">
    <property type="protein sequence ID" value="MFC5504000.1"/>
    <property type="molecule type" value="Genomic_DNA"/>
</dbReference>
<keyword evidence="2" id="KW-1185">Reference proteome</keyword>
<organism evidence="1 2">
    <name type="scientific">Bosea massiliensis</name>
    <dbReference type="NCBI Taxonomy" id="151419"/>
    <lineage>
        <taxon>Bacteria</taxon>
        <taxon>Pseudomonadati</taxon>
        <taxon>Pseudomonadota</taxon>
        <taxon>Alphaproteobacteria</taxon>
        <taxon>Hyphomicrobiales</taxon>
        <taxon>Boseaceae</taxon>
        <taxon>Bosea</taxon>
    </lineage>
</organism>
<evidence type="ECO:0000313" key="2">
    <source>
        <dbReference type="Proteomes" id="UP001596060"/>
    </source>
</evidence>